<gene>
    <name evidence="1" type="ORF">SMC3_08290</name>
</gene>
<organism evidence="1 2">
    <name type="scientific">Candidatus Cryosericum hinesii</name>
    <dbReference type="NCBI Taxonomy" id="2290915"/>
    <lineage>
        <taxon>Bacteria</taxon>
        <taxon>Pseudomonadati</taxon>
        <taxon>Caldisericota/Cryosericota group</taxon>
        <taxon>Candidatus Cryosericota</taxon>
        <taxon>Candidatus Cryosericia</taxon>
        <taxon>Candidatus Cryosericales</taxon>
        <taxon>Candidatus Cryosericaceae</taxon>
        <taxon>Candidatus Cryosericum</taxon>
    </lineage>
</organism>
<evidence type="ECO:0000313" key="1">
    <source>
        <dbReference type="EMBL" id="RIE11777.1"/>
    </source>
</evidence>
<dbReference type="RefSeq" id="WP_119090040.1">
    <property type="nucleotide sequence ID" value="NZ_QXIW01000033.1"/>
</dbReference>
<protein>
    <submittedName>
        <fullName evidence="1">Uncharacterized protein</fullName>
    </submittedName>
</protein>
<dbReference type="EMBL" id="QXIW01000033">
    <property type="protein sequence ID" value="RIE11777.1"/>
    <property type="molecule type" value="Genomic_DNA"/>
</dbReference>
<proteinExistence type="predicted"/>
<name>A0A398DHU3_9BACT</name>
<comment type="caution">
    <text evidence="1">The sequence shown here is derived from an EMBL/GenBank/DDBJ whole genome shotgun (WGS) entry which is preliminary data.</text>
</comment>
<evidence type="ECO:0000313" key="2">
    <source>
        <dbReference type="Proteomes" id="UP000266042"/>
    </source>
</evidence>
<dbReference type="AlphaFoldDB" id="A0A398DHU3"/>
<dbReference type="Proteomes" id="UP000266042">
    <property type="component" value="Unassembled WGS sequence"/>
</dbReference>
<sequence>METREQEELRVDAGETLRNPLLAFIGQHHYAPPAPGQAPSVAWQADPEGRALWLPRLAEQLHMDMPDLRAALYDVTSCSATCRNTICEHVVRGAVSMYGETAKTLQSQYGEYCKAADWARLRANRHVLVVDGVALYDAYALKAMLDWFSWTGWKYRLMDARLAAVSWDRRLYTTEEALRCWLSGRPRPPIPSLRAAVHAAGCSRKLSPGEAPKLSGKWGGTWVEFLGERFIWGSEVVRLYLISATAQRRARREGRLEAGIVYGSVLISFESLQRFLKWWYAHDCTWRGDKKAKGVHNEQ</sequence>
<reference evidence="1 2" key="1">
    <citation type="submission" date="2018-09" db="EMBL/GenBank/DDBJ databases">
        <title>Discovery and Ecogenomic Context for Candidatus Cryosericales, a Global Caldiserica Order Active in Thawing Permafrost.</title>
        <authorList>
            <person name="Martinez M.A."/>
            <person name="Woodcroft B.J."/>
            <person name="Ignacio Espinoza J.C."/>
            <person name="Zayed A."/>
            <person name="Singleton C.M."/>
            <person name="Boyd J."/>
            <person name="Li Y.-F."/>
            <person name="Purvine S."/>
            <person name="Maughan H."/>
            <person name="Hodgkins S.B."/>
            <person name="Anderson D."/>
            <person name="Sederholm M."/>
            <person name="Temperton B."/>
            <person name="Saleska S.R."/>
            <person name="Tyson G.W."/>
            <person name="Rich V.I."/>
        </authorList>
    </citation>
    <scope>NUCLEOTIDE SEQUENCE [LARGE SCALE GENOMIC DNA]</scope>
    <source>
        <strain evidence="1 2">SMC3</strain>
    </source>
</reference>
<accession>A0A398DHU3</accession>